<dbReference type="RefSeq" id="WP_212684895.1">
    <property type="nucleotide sequence ID" value="NZ_JAGSPM010000007.1"/>
</dbReference>
<evidence type="ECO:0000313" key="3">
    <source>
        <dbReference type="Proteomes" id="UP000680158"/>
    </source>
</evidence>
<dbReference type="Proteomes" id="UP000680158">
    <property type="component" value="Unassembled WGS sequence"/>
</dbReference>
<feature type="signal peptide" evidence="1">
    <location>
        <begin position="1"/>
        <end position="22"/>
    </location>
</feature>
<keyword evidence="3" id="KW-1185">Reference proteome</keyword>
<sequence>MAQFVNPLLLVSVLLCAEHSYAVTSSSVSQNLPDPTKPPVSILNPAGIGEQESGPVLQSILLSANRKIAIIDGQAIKLNGKFGDQTLIKMTESEVVLRRGKQLQTLSLHPDLRKKPSLESTKLK</sequence>
<dbReference type="EMBL" id="JAGSPM010000007">
    <property type="protein sequence ID" value="MBR7747508.1"/>
    <property type="molecule type" value="Genomic_DNA"/>
</dbReference>
<evidence type="ECO:0000313" key="2">
    <source>
        <dbReference type="EMBL" id="MBR7747508.1"/>
    </source>
</evidence>
<comment type="caution">
    <text evidence="2">The sequence shown here is derived from an EMBL/GenBank/DDBJ whole genome shotgun (WGS) entry which is preliminary data.</text>
</comment>
<accession>A0A941DER7</accession>
<name>A0A941DER7_9BURK</name>
<organism evidence="2 3">
    <name type="scientific">Undibacterium baiyunense</name>
    <dbReference type="NCBI Taxonomy" id="2828731"/>
    <lineage>
        <taxon>Bacteria</taxon>
        <taxon>Pseudomonadati</taxon>
        <taxon>Pseudomonadota</taxon>
        <taxon>Betaproteobacteria</taxon>
        <taxon>Burkholderiales</taxon>
        <taxon>Oxalobacteraceae</taxon>
        <taxon>Undibacterium</taxon>
    </lineage>
</organism>
<evidence type="ECO:0000256" key="1">
    <source>
        <dbReference type="SAM" id="SignalP"/>
    </source>
</evidence>
<keyword evidence="1" id="KW-0732">Signal</keyword>
<reference evidence="2 3" key="1">
    <citation type="submission" date="2021-04" db="EMBL/GenBank/DDBJ databases">
        <title>novel species isolated from subtropical streams in China.</title>
        <authorList>
            <person name="Lu H."/>
        </authorList>
    </citation>
    <scope>NUCLEOTIDE SEQUENCE [LARGE SCALE GENOMIC DNA]</scope>
    <source>
        <strain evidence="2 3">BYS107W</strain>
    </source>
</reference>
<proteinExistence type="predicted"/>
<gene>
    <name evidence="2" type="ORF">KDM92_13025</name>
</gene>
<feature type="chain" id="PRO_5037051818" description="MSHA biogenesis protein MshK" evidence="1">
    <location>
        <begin position="23"/>
        <end position="124"/>
    </location>
</feature>
<protein>
    <recommendedName>
        <fullName evidence="4">MSHA biogenesis protein MshK</fullName>
    </recommendedName>
</protein>
<evidence type="ECO:0008006" key="4">
    <source>
        <dbReference type="Google" id="ProtNLM"/>
    </source>
</evidence>
<dbReference type="AlphaFoldDB" id="A0A941DER7"/>